<evidence type="ECO:0000313" key="8">
    <source>
        <dbReference type="EMBL" id="MDX6850866.1"/>
    </source>
</evidence>
<organism evidence="8 9">
    <name type="scientific">Gilvimarinus gilvus</name>
    <dbReference type="NCBI Taxonomy" id="3058038"/>
    <lineage>
        <taxon>Bacteria</taxon>
        <taxon>Pseudomonadati</taxon>
        <taxon>Pseudomonadota</taxon>
        <taxon>Gammaproteobacteria</taxon>
        <taxon>Cellvibrionales</taxon>
        <taxon>Cellvibrionaceae</taxon>
        <taxon>Gilvimarinus</taxon>
    </lineage>
</organism>
<dbReference type="Pfam" id="PF08281">
    <property type="entry name" value="Sigma70_r4_2"/>
    <property type="match status" value="1"/>
</dbReference>
<dbReference type="EMBL" id="JAXAFO010000033">
    <property type="protein sequence ID" value="MDX6850866.1"/>
    <property type="molecule type" value="Genomic_DNA"/>
</dbReference>
<feature type="domain" description="RNA polymerase sigma factor 70 region 4 type 2" evidence="7">
    <location>
        <begin position="102"/>
        <end position="154"/>
    </location>
</feature>
<dbReference type="SUPFAM" id="SSF88946">
    <property type="entry name" value="Sigma2 domain of RNA polymerase sigma factors"/>
    <property type="match status" value="1"/>
</dbReference>
<dbReference type="PANTHER" id="PTHR43133">
    <property type="entry name" value="RNA POLYMERASE ECF-TYPE SIGMA FACTO"/>
    <property type="match status" value="1"/>
</dbReference>
<evidence type="ECO:0000256" key="5">
    <source>
        <dbReference type="ARBA" id="ARBA00023163"/>
    </source>
</evidence>
<dbReference type="NCBIfam" id="TIGR02937">
    <property type="entry name" value="sigma70-ECF"/>
    <property type="match status" value="1"/>
</dbReference>
<dbReference type="InterPro" id="IPR039425">
    <property type="entry name" value="RNA_pol_sigma-70-like"/>
</dbReference>
<dbReference type="Pfam" id="PF04542">
    <property type="entry name" value="Sigma70_r2"/>
    <property type="match status" value="1"/>
</dbReference>
<comment type="caution">
    <text evidence="8">The sequence shown here is derived from an EMBL/GenBank/DDBJ whole genome shotgun (WGS) entry which is preliminary data.</text>
</comment>
<protein>
    <submittedName>
        <fullName evidence="8">RNA polymerase sigma factor</fullName>
    </submittedName>
</protein>
<dbReference type="InterPro" id="IPR036388">
    <property type="entry name" value="WH-like_DNA-bd_sf"/>
</dbReference>
<evidence type="ECO:0000256" key="2">
    <source>
        <dbReference type="ARBA" id="ARBA00023015"/>
    </source>
</evidence>
<keyword evidence="2" id="KW-0805">Transcription regulation</keyword>
<dbReference type="RefSeq" id="WP_302721013.1">
    <property type="nucleotide sequence ID" value="NZ_JAULRU010000220.1"/>
</dbReference>
<dbReference type="InterPro" id="IPR007627">
    <property type="entry name" value="RNA_pol_sigma70_r2"/>
</dbReference>
<evidence type="ECO:0000313" key="9">
    <source>
        <dbReference type="Proteomes" id="UP001273505"/>
    </source>
</evidence>
<dbReference type="InterPro" id="IPR014284">
    <property type="entry name" value="RNA_pol_sigma-70_dom"/>
</dbReference>
<keyword evidence="4" id="KW-0238">DNA-binding</keyword>
<dbReference type="InterPro" id="IPR013249">
    <property type="entry name" value="RNA_pol_sigma70_r4_t2"/>
</dbReference>
<evidence type="ECO:0000259" key="6">
    <source>
        <dbReference type="Pfam" id="PF04542"/>
    </source>
</evidence>
<dbReference type="PANTHER" id="PTHR43133:SF8">
    <property type="entry name" value="RNA POLYMERASE SIGMA FACTOR HI_1459-RELATED"/>
    <property type="match status" value="1"/>
</dbReference>
<feature type="domain" description="RNA polymerase sigma-70 region 2" evidence="6">
    <location>
        <begin position="8"/>
        <end position="73"/>
    </location>
</feature>
<name>A0ABU4S2Y4_9GAMM</name>
<reference evidence="8 9" key="1">
    <citation type="submission" date="2023-11" db="EMBL/GenBank/DDBJ databases">
        <title>Gilvimarinus fulvus sp. nov., isolated from the surface of Kelp.</title>
        <authorList>
            <person name="Sun Y.Y."/>
            <person name="Gong Y."/>
            <person name="Du Z.J."/>
        </authorList>
    </citation>
    <scope>NUCLEOTIDE SEQUENCE [LARGE SCALE GENOMIC DNA]</scope>
    <source>
        <strain evidence="8 9">SDUM040013</strain>
    </source>
</reference>
<comment type="similarity">
    <text evidence="1">Belongs to the sigma-70 factor family. ECF subfamily.</text>
</comment>
<keyword evidence="5" id="KW-0804">Transcription</keyword>
<dbReference type="InterPro" id="IPR013325">
    <property type="entry name" value="RNA_pol_sigma_r2"/>
</dbReference>
<accession>A0ABU4S2Y4</accession>
<gene>
    <name evidence="8" type="ORF">SCD92_15940</name>
</gene>
<keyword evidence="9" id="KW-1185">Reference proteome</keyword>
<sequence length="169" mass="19692">MEFKYRTLVNQHQRHVYSLAKHMLADGAEAEDVCQDVYIRLWQNIDKVSEEAARPWLLRVTRNRCIDYIRKRQESSELPVTLECERADGRPAKALANAQLSQWLKACIGKLKEPYQTIVILADIEQLTGKEIAQQVPKTENQIKVYLHRGRKKLKAILQHGYSQQVDHE</sequence>
<dbReference type="Proteomes" id="UP001273505">
    <property type="component" value="Unassembled WGS sequence"/>
</dbReference>
<dbReference type="Gene3D" id="1.10.10.10">
    <property type="entry name" value="Winged helix-like DNA-binding domain superfamily/Winged helix DNA-binding domain"/>
    <property type="match status" value="1"/>
</dbReference>
<dbReference type="InterPro" id="IPR013324">
    <property type="entry name" value="RNA_pol_sigma_r3/r4-like"/>
</dbReference>
<evidence type="ECO:0000256" key="4">
    <source>
        <dbReference type="ARBA" id="ARBA00023125"/>
    </source>
</evidence>
<proteinExistence type="inferred from homology"/>
<evidence type="ECO:0000256" key="3">
    <source>
        <dbReference type="ARBA" id="ARBA00023082"/>
    </source>
</evidence>
<evidence type="ECO:0000259" key="7">
    <source>
        <dbReference type="Pfam" id="PF08281"/>
    </source>
</evidence>
<evidence type="ECO:0000256" key="1">
    <source>
        <dbReference type="ARBA" id="ARBA00010641"/>
    </source>
</evidence>
<dbReference type="Gene3D" id="1.10.1740.10">
    <property type="match status" value="1"/>
</dbReference>
<keyword evidence="3" id="KW-0731">Sigma factor</keyword>
<dbReference type="SUPFAM" id="SSF88659">
    <property type="entry name" value="Sigma3 and sigma4 domains of RNA polymerase sigma factors"/>
    <property type="match status" value="1"/>
</dbReference>